<organism evidence="2 3">
    <name type="scientific">Citricoccus parietis</name>
    <dbReference type="NCBI Taxonomy" id="592307"/>
    <lineage>
        <taxon>Bacteria</taxon>
        <taxon>Bacillati</taxon>
        <taxon>Actinomycetota</taxon>
        <taxon>Actinomycetes</taxon>
        <taxon>Micrococcales</taxon>
        <taxon>Micrococcaceae</taxon>
        <taxon>Citricoccus</taxon>
    </lineage>
</organism>
<dbReference type="EMBL" id="JBHMFI010000002">
    <property type="protein sequence ID" value="MFB9074645.1"/>
    <property type="molecule type" value="Genomic_DNA"/>
</dbReference>
<evidence type="ECO:0000313" key="2">
    <source>
        <dbReference type="EMBL" id="MFB9074645.1"/>
    </source>
</evidence>
<keyword evidence="3" id="KW-1185">Reference proteome</keyword>
<evidence type="ECO:0000256" key="1">
    <source>
        <dbReference type="SAM" id="MobiDB-lite"/>
    </source>
</evidence>
<evidence type="ECO:0000313" key="3">
    <source>
        <dbReference type="Proteomes" id="UP001589575"/>
    </source>
</evidence>
<protein>
    <submittedName>
        <fullName evidence="2">Uncharacterized protein</fullName>
    </submittedName>
</protein>
<comment type="caution">
    <text evidence="2">The sequence shown here is derived from an EMBL/GenBank/DDBJ whole genome shotgun (WGS) entry which is preliminary data.</text>
</comment>
<proteinExistence type="predicted"/>
<feature type="region of interest" description="Disordered" evidence="1">
    <location>
        <begin position="1"/>
        <end position="105"/>
    </location>
</feature>
<reference evidence="2 3" key="1">
    <citation type="submission" date="2024-09" db="EMBL/GenBank/DDBJ databases">
        <authorList>
            <person name="Sun Q."/>
            <person name="Mori K."/>
        </authorList>
    </citation>
    <scope>NUCLEOTIDE SEQUENCE [LARGE SCALE GENOMIC DNA]</scope>
    <source>
        <strain evidence="2 3">CCM 7609</strain>
    </source>
</reference>
<name>A0ABV5G6S2_9MICC</name>
<sequence>MPPDPLHGRRQSGAPLIRRLMRPSPPPRQRPGNCSGPSEARAAPSMPSRTPAWLPHHGWSGSAGRAQEPLLPRPSPGNATTAAAALKDCHAEGGPHSPQSLPVNR</sequence>
<gene>
    <name evidence="2" type="ORF">ACFFX0_27030</name>
</gene>
<accession>A0ABV5G6S2</accession>
<dbReference type="Proteomes" id="UP001589575">
    <property type="component" value="Unassembled WGS sequence"/>
</dbReference>